<evidence type="ECO:0000256" key="1">
    <source>
        <dbReference type="ARBA" id="ARBA00000185"/>
    </source>
</evidence>
<dbReference type="PANTHER" id="PTHR10169:SF38">
    <property type="entry name" value="DNA TOPOISOMERASE 2"/>
    <property type="match status" value="1"/>
</dbReference>
<dbReference type="EC" id="5.6.2.2" evidence="3"/>
<name>A0AAW1WWG7_RUBAR</name>
<comment type="caution">
    <text evidence="8">The sequence shown here is derived from an EMBL/GenBank/DDBJ whole genome shotgun (WGS) entry which is preliminary data.</text>
</comment>
<evidence type="ECO:0000313" key="8">
    <source>
        <dbReference type="EMBL" id="KAK9929135.1"/>
    </source>
</evidence>
<proteinExistence type="predicted"/>
<dbReference type="Gene3D" id="3.30.230.10">
    <property type="match status" value="1"/>
</dbReference>
<dbReference type="EMBL" id="JBEDUW010000005">
    <property type="protein sequence ID" value="KAK9929135.1"/>
    <property type="molecule type" value="Genomic_DNA"/>
</dbReference>
<dbReference type="GO" id="GO:0000819">
    <property type="term" value="P:sister chromatid segregation"/>
    <property type="evidence" value="ECO:0007669"/>
    <property type="project" value="TreeGrafter"/>
</dbReference>
<reference evidence="8 9" key="1">
    <citation type="journal article" date="2023" name="G3 (Bethesda)">
        <title>A chromosome-length genome assembly and annotation of blackberry (Rubus argutus, cv. 'Hillquist').</title>
        <authorList>
            <person name="Bruna T."/>
            <person name="Aryal R."/>
            <person name="Dudchenko O."/>
            <person name="Sargent D.J."/>
            <person name="Mead D."/>
            <person name="Buti M."/>
            <person name="Cavallini A."/>
            <person name="Hytonen T."/>
            <person name="Andres J."/>
            <person name="Pham M."/>
            <person name="Weisz D."/>
            <person name="Mascagni F."/>
            <person name="Usai G."/>
            <person name="Natali L."/>
            <person name="Bassil N."/>
            <person name="Fernandez G.E."/>
            <person name="Lomsadze A."/>
            <person name="Armour M."/>
            <person name="Olukolu B."/>
            <person name="Poorten T."/>
            <person name="Britton C."/>
            <person name="Davik J."/>
            <person name="Ashrafi H."/>
            <person name="Aiden E.L."/>
            <person name="Borodovsky M."/>
            <person name="Worthington M."/>
        </authorList>
    </citation>
    <scope>NUCLEOTIDE SEQUENCE [LARGE SCALE GENOMIC DNA]</scope>
    <source>
        <strain evidence="8">PI 553951</strain>
    </source>
</reference>
<dbReference type="Gene3D" id="3.30.565.10">
    <property type="entry name" value="Histidine kinase-like ATPase, C-terminal domain"/>
    <property type="match status" value="1"/>
</dbReference>
<dbReference type="InterPro" id="IPR013506">
    <property type="entry name" value="Topo_IIA_bsu_dom2"/>
</dbReference>
<evidence type="ECO:0000256" key="3">
    <source>
        <dbReference type="ARBA" id="ARBA00012895"/>
    </source>
</evidence>
<evidence type="ECO:0000256" key="4">
    <source>
        <dbReference type="ARBA" id="ARBA00023029"/>
    </source>
</evidence>
<dbReference type="GO" id="GO:0005524">
    <property type="term" value="F:ATP binding"/>
    <property type="evidence" value="ECO:0007669"/>
    <property type="project" value="InterPro"/>
</dbReference>
<dbReference type="GO" id="GO:0005634">
    <property type="term" value="C:nucleus"/>
    <property type="evidence" value="ECO:0007669"/>
    <property type="project" value="TreeGrafter"/>
</dbReference>
<dbReference type="SUPFAM" id="SSF55874">
    <property type="entry name" value="ATPase domain of HSP90 chaperone/DNA topoisomerase II/histidine kinase"/>
    <property type="match status" value="1"/>
</dbReference>
<evidence type="ECO:0000256" key="5">
    <source>
        <dbReference type="ARBA" id="ARBA00023125"/>
    </source>
</evidence>
<dbReference type="GO" id="GO:0003677">
    <property type="term" value="F:DNA binding"/>
    <property type="evidence" value="ECO:0007669"/>
    <property type="project" value="UniProtKB-KW"/>
</dbReference>
<dbReference type="GO" id="GO:0006265">
    <property type="term" value="P:DNA topological change"/>
    <property type="evidence" value="ECO:0007669"/>
    <property type="project" value="InterPro"/>
</dbReference>
<comment type="catalytic activity">
    <reaction evidence="1">
        <text>ATP-dependent breakage, passage and rejoining of double-stranded DNA.</text>
        <dbReference type="EC" id="5.6.2.2"/>
    </reaction>
</comment>
<dbReference type="GO" id="GO:0000712">
    <property type="term" value="P:resolution of meiotic recombination intermediates"/>
    <property type="evidence" value="ECO:0007669"/>
    <property type="project" value="TreeGrafter"/>
</dbReference>
<gene>
    <name evidence="8" type="ORF">M0R45_026243</name>
</gene>
<evidence type="ECO:0000313" key="9">
    <source>
        <dbReference type="Proteomes" id="UP001457282"/>
    </source>
</evidence>
<dbReference type="AlphaFoldDB" id="A0AAW1WWG7"/>
<protein>
    <recommendedName>
        <fullName evidence="3">DNA topoisomerase (ATP-hydrolyzing)</fullName>
        <ecNumber evidence="3">5.6.2.2</ecNumber>
    </recommendedName>
</protein>
<feature type="domain" description="DNA topoisomerase type IIA subunit B" evidence="7">
    <location>
        <begin position="124"/>
        <end position="203"/>
    </location>
</feature>
<dbReference type="SUPFAM" id="SSF54211">
    <property type="entry name" value="Ribosomal protein S5 domain 2-like"/>
    <property type="match status" value="1"/>
</dbReference>
<dbReference type="Pfam" id="PF00204">
    <property type="entry name" value="DNA_gyraseB"/>
    <property type="match status" value="1"/>
</dbReference>
<evidence type="ECO:0000259" key="7">
    <source>
        <dbReference type="Pfam" id="PF00204"/>
    </source>
</evidence>
<dbReference type="Proteomes" id="UP001457282">
    <property type="component" value="Unassembled WGS sequence"/>
</dbReference>
<keyword evidence="9" id="KW-1185">Reference proteome</keyword>
<organism evidence="8 9">
    <name type="scientific">Rubus argutus</name>
    <name type="common">Southern blackberry</name>
    <dbReference type="NCBI Taxonomy" id="59490"/>
    <lineage>
        <taxon>Eukaryota</taxon>
        <taxon>Viridiplantae</taxon>
        <taxon>Streptophyta</taxon>
        <taxon>Embryophyta</taxon>
        <taxon>Tracheophyta</taxon>
        <taxon>Spermatophyta</taxon>
        <taxon>Magnoliopsida</taxon>
        <taxon>eudicotyledons</taxon>
        <taxon>Gunneridae</taxon>
        <taxon>Pentapetalae</taxon>
        <taxon>rosids</taxon>
        <taxon>fabids</taxon>
        <taxon>Rosales</taxon>
        <taxon>Rosaceae</taxon>
        <taxon>Rosoideae</taxon>
        <taxon>Rosoideae incertae sedis</taxon>
        <taxon>Rubus</taxon>
    </lineage>
</organism>
<keyword evidence="5" id="KW-0238">DNA-binding</keyword>
<dbReference type="InterPro" id="IPR020568">
    <property type="entry name" value="Ribosomal_Su5_D2-typ_SF"/>
</dbReference>
<comment type="cofactor">
    <cofactor evidence="2">
        <name>Mg(2+)</name>
        <dbReference type="ChEBI" id="CHEBI:18420"/>
    </cofactor>
</comment>
<dbReference type="InterPro" id="IPR050634">
    <property type="entry name" value="DNA_Topoisomerase_II"/>
</dbReference>
<keyword evidence="6" id="KW-0413">Isomerase</keyword>
<sequence>MVLFVQTLFIQVFKKEDRSIHRPQTKSRRSRSKYTKFKFNLDLEKFGTTRLEDDVVAMIKKRVVDMAGCLGEGMTVRLNYSEVELSGTRNGRHKNVPTPTAPFKGYCRLYLESVDNELMFTTIQDSWEVCLSIREGNFEQVSFVNSIATINGGSHVTHITNQIMDHLVRVLSEKNNNANLQANDVKNCLWVFVNALIDNPKFDADDLGQTYLNEPDNFESQYKLPDQFLEKGM</sequence>
<dbReference type="InterPro" id="IPR036890">
    <property type="entry name" value="HATPase_C_sf"/>
</dbReference>
<dbReference type="InterPro" id="IPR014721">
    <property type="entry name" value="Ribsml_uS5_D2-typ_fold_subgr"/>
</dbReference>
<keyword evidence="4" id="KW-0799">Topoisomerase</keyword>
<evidence type="ECO:0000256" key="2">
    <source>
        <dbReference type="ARBA" id="ARBA00001946"/>
    </source>
</evidence>
<dbReference type="GO" id="GO:0003918">
    <property type="term" value="F:DNA topoisomerase type II (double strand cut, ATP-hydrolyzing) activity"/>
    <property type="evidence" value="ECO:0007669"/>
    <property type="project" value="UniProtKB-EC"/>
</dbReference>
<accession>A0AAW1WWG7</accession>
<dbReference type="PANTHER" id="PTHR10169">
    <property type="entry name" value="DNA TOPOISOMERASE/GYRASE"/>
    <property type="match status" value="1"/>
</dbReference>
<evidence type="ECO:0000256" key="6">
    <source>
        <dbReference type="ARBA" id="ARBA00023235"/>
    </source>
</evidence>